<protein>
    <submittedName>
        <fullName evidence="1">Uncharacterized protein</fullName>
    </submittedName>
</protein>
<organism evidence="1 2">
    <name type="scientific">Triangularia verruculosa</name>
    <dbReference type="NCBI Taxonomy" id="2587418"/>
    <lineage>
        <taxon>Eukaryota</taxon>
        <taxon>Fungi</taxon>
        <taxon>Dikarya</taxon>
        <taxon>Ascomycota</taxon>
        <taxon>Pezizomycotina</taxon>
        <taxon>Sordariomycetes</taxon>
        <taxon>Sordariomycetidae</taxon>
        <taxon>Sordariales</taxon>
        <taxon>Podosporaceae</taxon>
        <taxon>Triangularia</taxon>
    </lineage>
</organism>
<accession>A0AAN7AYM6</accession>
<dbReference type="Proteomes" id="UP001303160">
    <property type="component" value="Unassembled WGS sequence"/>
</dbReference>
<keyword evidence="2" id="KW-1185">Reference proteome</keyword>
<evidence type="ECO:0000313" key="2">
    <source>
        <dbReference type="Proteomes" id="UP001303160"/>
    </source>
</evidence>
<reference evidence="1" key="1">
    <citation type="journal article" date="2023" name="Mol. Phylogenet. Evol.">
        <title>Genome-scale phylogeny and comparative genomics of the fungal order Sordariales.</title>
        <authorList>
            <person name="Hensen N."/>
            <person name="Bonometti L."/>
            <person name="Westerberg I."/>
            <person name="Brannstrom I.O."/>
            <person name="Guillou S."/>
            <person name="Cros-Aarteil S."/>
            <person name="Calhoun S."/>
            <person name="Haridas S."/>
            <person name="Kuo A."/>
            <person name="Mondo S."/>
            <person name="Pangilinan J."/>
            <person name="Riley R."/>
            <person name="LaButti K."/>
            <person name="Andreopoulos B."/>
            <person name="Lipzen A."/>
            <person name="Chen C."/>
            <person name="Yan M."/>
            <person name="Daum C."/>
            <person name="Ng V."/>
            <person name="Clum A."/>
            <person name="Steindorff A."/>
            <person name="Ohm R.A."/>
            <person name="Martin F."/>
            <person name="Silar P."/>
            <person name="Natvig D.O."/>
            <person name="Lalanne C."/>
            <person name="Gautier V."/>
            <person name="Ament-Velasquez S.L."/>
            <person name="Kruys A."/>
            <person name="Hutchinson M.I."/>
            <person name="Powell A.J."/>
            <person name="Barry K."/>
            <person name="Miller A.N."/>
            <person name="Grigoriev I.V."/>
            <person name="Debuchy R."/>
            <person name="Gladieux P."/>
            <person name="Hiltunen Thoren M."/>
            <person name="Johannesson H."/>
        </authorList>
    </citation>
    <scope>NUCLEOTIDE SEQUENCE</scope>
    <source>
        <strain evidence="1">CBS 315.58</strain>
    </source>
</reference>
<dbReference type="EMBL" id="MU863901">
    <property type="protein sequence ID" value="KAK4202075.1"/>
    <property type="molecule type" value="Genomic_DNA"/>
</dbReference>
<reference evidence="1" key="2">
    <citation type="submission" date="2023-05" db="EMBL/GenBank/DDBJ databases">
        <authorList>
            <consortium name="Lawrence Berkeley National Laboratory"/>
            <person name="Steindorff A."/>
            <person name="Hensen N."/>
            <person name="Bonometti L."/>
            <person name="Westerberg I."/>
            <person name="Brannstrom I.O."/>
            <person name="Guillou S."/>
            <person name="Cros-Aarteil S."/>
            <person name="Calhoun S."/>
            <person name="Haridas S."/>
            <person name="Kuo A."/>
            <person name="Mondo S."/>
            <person name="Pangilinan J."/>
            <person name="Riley R."/>
            <person name="Labutti K."/>
            <person name="Andreopoulos B."/>
            <person name="Lipzen A."/>
            <person name="Chen C."/>
            <person name="Yanf M."/>
            <person name="Daum C."/>
            <person name="Ng V."/>
            <person name="Clum A."/>
            <person name="Ohm R."/>
            <person name="Martin F."/>
            <person name="Silar P."/>
            <person name="Natvig D."/>
            <person name="Lalanne C."/>
            <person name="Gautier V."/>
            <person name="Ament-Velasquez S.L."/>
            <person name="Kruys A."/>
            <person name="Hutchinson M.I."/>
            <person name="Powell A.J."/>
            <person name="Barry K."/>
            <person name="Miller A.N."/>
            <person name="Grigoriev I.V."/>
            <person name="Debuchy R."/>
            <person name="Gladieux P."/>
            <person name="Thoren M.H."/>
            <person name="Johannesson H."/>
        </authorList>
    </citation>
    <scope>NUCLEOTIDE SEQUENCE</scope>
    <source>
        <strain evidence="1">CBS 315.58</strain>
    </source>
</reference>
<comment type="caution">
    <text evidence="1">The sequence shown here is derived from an EMBL/GenBank/DDBJ whole genome shotgun (WGS) entry which is preliminary data.</text>
</comment>
<gene>
    <name evidence="1" type="ORF">QBC40DRAFT_137122</name>
</gene>
<name>A0AAN7AYM6_9PEZI</name>
<dbReference type="AlphaFoldDB" id="A0AAN7AYM6"/>
<sequence>SANYQGDVNNPNNHSANIDSSESSSLFLTRLPAGITVGRLLNAICYQLPWFNDRIYACSILPALTSQGYRHAAASITTFTRFGAERLFYLINHCPGLDFDGLTANCAWNRTLTEPPEHRVPEDHSRVLIIRAHQDHMADTLGIFSPRVTCPYRGVRYD</sequence>
<feature type="non-terminal residue" evidence="1">
    <location>
        <position position="158"/>
    </location>
</feature>
<evidence type="ECO:0000313" key="1">
    <source>
        <dbReference type="EMBL" id="KAK4202075.1"/>
    </source>
</evidence>
<proteinExistence type="predicted"/>
<feature type="non-terminal residue" evidence="1">
    <location>
        <position position="1"/>
    </location>
</feature>